<comment type="caution">
    <text evidence="1">The sequence shown here is derived from an EMBL/GenBank/DDBJ whole genome shotgun (WGS) entry which is preliminary data.</text>
</comment>
<keyword evidence="1" id="KW-0808">Transferase</keyword>
<proteinExistence type="predicted"/>
<dbReference type="InterPro" id="IPR042257">
    <property type="entry name" value="DGOK_C"/>
</dbReference>
<dbReference type="CDD" id="cd24012">
    <property type="entry name" value="ASKHA_NBD_KDGal-kinase"/>
    <property type="match status" value="1"/>
</dbReference>
<dbReference type="InterPro" id="IPR007729">
    <property type="entry name" value="DGOK"/>
</dbReference>
<gene>
    <name evidence="1" type="ORF">C3731_11470</name>
</gene>
<dbReference type="Pfam" id="PF05035">
    <property type="entry name" value="DGOK"/>
    <property type="match status" value="1"/>
</dbReference>
<dbReference type="EMBL" id="PTRC01000018">
    <property type="protein sequence ID" value="PQA73464.1"/>
    <property type="molecule type" value="Genomic_DNA"/>
</dbReference>
<keyword evidence="1" id="KW-0418">Kinase</keyword>
<dbReference type="InterPro" id="IPR042258">
    <property type="entry name" value="DGOK_N"/>
</dbReference>
<dbReference type="Gene3D" id="3.30.420.300">
    <property type="entry name" value="2-keto-3-deoxy-galactonokinase, substrate binding domain"/>
    <property type="match status" value="1"/>
</dbReference>
<accession>A0A2S7IZM7</accession>
<protein>
    <submittedName>
        <fullName evidence="1">2-dehydro-3-deoxygalactonokinase</fullName>
    </submittedName>
</protein>
<dbReference type="GO" id="GO:0034194">
    <property type="term" value="P:D-galactonate catabolic process"/>
    <property type="evidence" value="ECO:0007669"/>
    <property type="project" value="InterPro"/>
</dbReference>
<organism evidence="1 2">
    <name type="scientific">Brucella oryzae</name>
    <dbReference type="NCBI Taxonomy" id="335286"/>
    <lineage>
        <taxon>Bacteria</taxon>
        <taxon>Pseudomonadati</taxon>
        <taxon>Pseudomonadota</taxon>
        <taxon>Alphaproteobacteria</taxon>
        <taxon>Hyphomicrobiales</taxon>
        <taxon>Brucellaceae</taxon>
        <taxon>Brucella/Ochrobactrum group</taxon>
        <taxon>Brucella</taxon>
    </lineage>
</organism>
<dbReference type="OrthoDB" id="256574at2"/>
<reference evidence="1 2" key="1">
    <citation type="submission" date="2018-02" db="EMBL/GenBank/DDBJ databases">
        <title>Draft genome sequence of Ochrobactrum oryzae found in Brazil.</title>
        <authorList>
            <person name="Cerdeira L."/>
            <person name="Andrade F."/>
            <person name="Zacariotto T."/>
            <person name="Barbosa B."/>
            <person name="Santos S."/>
            <person name="Cassetari V."/>
            <person name="Lincopan N."/>
        </authorList>
    </citation>
    <scope>NUCLEOTIDE SEQUENCE [LARGE SCALE GENOMIC DNA]</scope>
    <source>
        <strain evidence="1 2">OA447</strain>
    </source>
</reference>
<dbReference type="Proteomes" id="UP000238493">
    <property type="component" value="Unassembled WGS sequence"/>
</dbReference>
<keyword evidence="2" id="KW-1185">Reference proteome</keyword>
<evidence type="ECO:0000313" key="2">
    <source>
        <dbReference type="Proteomes" id="UP000238493"/>
    </source>
</evidence>
<dbReference type="GO" id="GO:0008671">
    <property type="term" value="F:2-dehydro-3-deoxygalactonokinase activity"/>
    <property type="evidence" value="ECO:0007669"/>
    <property type="project" value="InterPro"/>
</dbReference>
<name>A0A2S7IZM7_9HYPH</name>
<dbReference type="AlphaFoldDB" id="A0A2S7IZM7"/>
<dbReference type="Gene3D" id="3.30.420.310">
    <property type="entry name" value="2-keto-3-deoxy-galactonokinase, C-terminal domain"/>
    <property type="match status" value="1"/>
</dbReference>
<evidence type="ECO:0000313" key="1">
    <source>
        <dbReference type="EMBL" id="PQA73464.1"/>
    </source>
</evidence>
<sequence length="306" mass="32762">MGNEMFYALVDWGTSSFRLWVVNQDGAVLGESKSDEGMMKAADTGFATVLERHLHRLGAPADLPVLISGMAGARQGWVEAPYLPVPAQLDRLAEEAVHVPKTGRDIRIIPGVAQIRSDAANVMRGEETQLAGVVETLPDGLVCMPGTHCKWVSIADRQVTGFTSFMTGELFAVLSQHSILKHAVDPASNFEAQTPAFARAVEHSLKAPEQALAMLFQIRASQLLNFEEHADGAAHLSGVLIGAEIGTALRIYGGGEAGLVASERLNRLYRPVMEQAGFSVQLFDGEKVVRAGLLAAARLIHSQSGA</sequence>